<evidence type="ECO:0000256" key="3">
    <source>
        <dbReference type="ARBA" id="ARBA00022989"/>
    </source>
</evidence>
<feature type="transmembrane region" description="Helical" evidence="6">
    <location>
        <begin position="20"/>
        <end position="43"/>
    </location>
</feature>
<dbReference type="SUPFAM" id="SSF81321">
    <property type="entry name" value="Family A G protein-coupled receptor-like"/>
    <property type="match status" value="1"/>
</dbReference>
<name>A0AA88YTI5_PINIB</name>
<keyword evidence="2 6" id="KW-0812">Transmembrane</keyword>
<protein>
    <recommendedName>
        <fullName evidence="9">G-protein coupled receptors family 1 profile domain-containing protein</fullName>
    </recommendedName>
</protein>
<keyword evidence="8" id="KW-1185">Reference proteome</keyword>
<feature type="transmembrane region" description="Helical" evidence="6">
    <location>
        <begin position="150"/>
        <end position="171"/>
    </location>
</feature>
<dbReference type="GO" id="GO:0004930">
    <property type="term" value="F:G protein-coupled receptor activity"/>
    <property type="evidence" value="ECO:0007669"/>
    <property type="project" value="TreeGrafter"/>
</dbReference>
<feature type="region of interest" description="Disordered" evidence="5">
    <location>
        <begin position="206"/>
        <end position="240"/>
    </location>
</feature>
<evidence type="ECO:0000313" key="7">
    <source>
        <dbReference type="EMBL" id="KAK3106986.1"/>
    </source>
</evidence>
<comment type="subcellular location">
    <subcellularLocation>
        <location evidence="1">Membrane</location>
        <topology evidence="1">Multi-pass membrane protein</topology>
    </subcellularLocation>
</comment>
<evidence type="ECO:0000256" key="2">
    <source>
        <dbReference type="ARBA" id="ARBA00022692"/>
    </source>
</evidence>
<proteinExistence type="predicted"/>
<accession>A0AA88YTI5</accession>
<gene>
    <name evidence="7" type="ORF">FSP39_004474</name>
</gene>
<comment type="caution">
    <text evidence="7">The sequence shown here is derived from an EMBL/GenBank/DDBJ whole genome shotgun (WGS) entry which is preliminary data.</text>
</comment>
<dbReference type="AlphaFoldDB" id="A0AA88YTI5"/>
<feature type="transmembrane region" description="Helical" evidence="6">
    <location>
        <begin position="55"/>
        <end position="75"/>
    </location>
</feature>
<evidence type="ECO:0000313" key="8">
    <source>
        <dbReference type="Proteomes" id="UP001186944"/>
    </source>
</evidence>
<evidence type="ECO:0000256" key="4">
    <source>
        <dbReference type="ARBA" id="ARBA00023136"/>
    </source>
</evidence>
<feature type="compositionally biased region" description="Polar residues" evidence="5">
    <location>
        <begin position="207"/>
        <end position="218"/>
    </location>
</feature>
<sequence length="240" mass="26574">MYLTRYHVTPIELCEFYGFFVFEFITAQYCMVFLIATNALCLIKYRMRFYLGKRDWKFLVISFGGPFVICVIAAGLDQMGPVGSFCGISGRIANLFFSVVPQLFVLVACSILYAVTWYHISKETKTIQASLGQATQSVQSSRLAARNMSLFVAVFFIQYAPSGISSIVMMRGDINPIAVPVVLAFTNIGGVLNCIVYLVVRKKGSKVNPTQNSSNNKEATGKHSSKTDMDTSDNKPMAVI</sequence>
<feature type="transmembrane region" description="Helical" evidence="6">
    <location>
        <begin position="177"/>
        <end position="200"/>
    </location>
</feature>
<dbReference type="GO" id="GO:0007189">
    <property type="term" value="P:adenylate cyclase-activating G protein-coupled receptor signaling pathway"/>
    <property type="evidence" value="ECO:0007669"/>
    <property type="project" value="TreeGrafter"/>
</dbReference>
<reference evidence="7" key="1">
    <citation type="submission" date="2019-08" db="EMBL/GenBank/DDBJ databases">
        <title>The improved chromosome-level genome for the pearl oyster Pinctada fucata martensii using PacBio sequencing and Hi-C.</title>
        <authorList>
            <person name="Zheng Z."/>
        </authorList>
    </citation>
    <scope>NUCLEOTIDE SEQUENCE</scope>
    <source>
        <strain evidence="7">ZZ-2019</strain>
        <tissue evidence="7">Adductor muscle</tissue>
    </source>
</reference>
<evidence type="ECO:0000256" key="5">
    <source>
        <dbReference type="SAM" id="MobiDB-lite"/>
    </source>
</evidence>
<organism evidence="7 8">
    <name type="scientific">Pinctada imbricata</name>
    <name type="common">Atlantic pearl-oyster</name>
    <name type="synonym">Pinctada martensii</name>
    <dbReference type="NCBI Taxonomy" id="66713"/>
    <lineage>
        <taxon>Eukaryota</taxon>
        <taxon>Metazoa</taxon>
        <taxon>Spiralia</taxon>
        <taxon>Lophotrochozoa</taxon>
        <taxon>Mollusca</taxon>
        <taxon>Bivalvia</taxon>
        <taxon>Autobranchia</taxon>
        <taxon>Pteriomorphia</taxon>
        <taxon>Pterioida</taxon>
        <taxon>Pterioidea</taxon>
        <taxon>Pteriidae</taxon>
        <taxon>Pinctada</taxon>
    </lineage>
</organism>
<dbReference type="PANTHER" id="PTHR23112:SF0">
    <property type="entry name" value="TRANSMEMBRANE PROTEIN 116"/>
    <property type="match status" value="1"/>
</dbReference>
<dbReference type="EMBL" id="VSWD01000002">
    <property type="protein sequence ID" value="KAK3106986.1"/>
    <property type="molecule type" value="Genomic_DNA"/>
</dbReference>
<dbReference type="Gene3D" id="1.20.1070.10">
    <property type="entry name" value="Rhodopsin 7-helix transmembrane proteins"/>
    <property type="match status" value="1"/>
</dbReference>
<evidence type="ECO:0000256" key="1">
    <source>
        <dbReference type="ARBA" id="ARBA00004141"/>
    </source>
</evidence>
<evidence type="ECO:0000256" key="6">
    <source>
        <dbReference type="SAM" id="Phobius"/>
    </source>
</evidence>
<keyword evidence="4 6" id="KW-0472">Membrane</keyword>
<feature type="transmembrane region" description="Helical" evidence="6">
    <location>
        <begin position="95"/>
        <end position="115"/>
    </location>
</feature>
<evidence type="ECO:0008006" key="9">
    <source>
        <dbReference type="Google" id="ProtNLM"/>
    </source>
</evidence>
<dbReference type="PANTHER" id="PTHR23112">
    <property type="entry name" value="G PROTEIN-COUPLED RECEPTOR 157-RELATED"/>
    <property type="match status" value="1"/>
</dbReference>
<dbReference type="Proteomes" id="UP001186944">
    <property type="component" value="Unassembled WGS sequence"/>
</dbReference>
<dbReference type="GO" id="GO:0005886">
    <property type="term" value="C:plasma membrane"/>
    <property type="evidence" value="ECO:0007669"/>
    <property type="project" value="TreeGrafter"/>
</dbReference>
<feature type="compositionally biased region" description="Basic and acidic residues" evidence="5">
    <location>
        <begin position="219"/>
        <end position="233"/>
    </location>
</feature>
<keyword evidence="3 6" id="KW-1133">Transmembrane helix</keyword>